<protein>
    <submittedName>
        <fullName evidence="2">SseB family protein</fullName>
    </submittedName>
</protein>
<dbReference type="InterPro" id="IPR009839">
    <property type="entry name" value="SseB_N"/>
</dbReference>
<gene>
    <name evidence="2" type="ORF">ACFSJG_06005</name>
</gene>
<sequence length="124" mass="13457">MTSTDGCAMLRAEIDAFRQGFGHPAALTAALRDALLLLPVTDDDRILTSTVRGIDWLCVFTDEEQYATYLAARGETVPARFRTLFGHRILDEILPGLARPTGVVVDPAGEAPMAFPPDVEQVEA</sequence>
<dbReference type="Pfam" id="PF07179">
    <property type="entry name" value="SseB"/>
    <property type="match status" value="1"/>
</dbReference>
<reference evidence="3" key="1">
    <citation type="journal article" date="2019" name="Int. J. Syst. Evol. Microbiol.">
        <title>The Global Catalogue of Microorganisms (GCM) 10K type strain sequencing project: providing services to taxonomists for standard genome sequencing and annotation.</title>
        <authorList>
            <consortium name="The Broad Institute Genomics Platform"/>
            <consortium name="The Broad Institute Genome Sequencing Center for Infectious Disease"/>
            <person name="Wu L."/>
            <person name="Ma J."/>
        </authorList>
    </citation>
    <scope>NUCLEOTIDE SEQUENCE [LARGE SCALE GENOMIC DNA]</scope>
    <source>
        <strain evidence="3">DT72</strain>
    </source>
</reference>
<feature type="domain" description="SseB protein N-terminal" evidence="1">
    <location>
        <begin position="10"/>
        <end position="118"/>
    </location>
</feature>
<evidence type="ECO:0000313" key="2">
    <source>
        <dbReference type="EMBL" id="MFD1811762.1"/>
    </source>
</evidence>
<accession>A0ABW4NZX0</accession>
<dbReference type="Proteomes" id="UP001597286">
    <property type="component" value="Unassembled WGS sequence"/>
</dbReference>
<organism evidence="2 3">
    <name type="scientific">Rhodococcus gannanensis</name>
    <dbReference type="NCBI Taxonomy" id="1960308"/>
    <lineage>
        <taxon>Bacteria</taxon>
        <taxon>Bacillati</taxon>
        <taxon>Actinomycetota</taxon>
        <taxon>Actinomycetes</taxon>
        <taxon>Mycobacteriales</taxon>
        <taxon>Nocardiaceae</taxon>
        <taxon>Rhodococcus</taxon>
    </lineage>
</organism>
<dbReference type="EMBL" id="JBHUFB010000008">
    <property type="protein sequence ID" value="MFD1811762.1"/>
    <property type="molecule type" value="Genomic_DNA"/>
</dbReference>
<evidence type="ECO:0000313" key="3">
    <source>
        <dbReference type="Proteomes" id="UP001597286"/>
    </source>
</evidence>
<comment type="caution">
    <text evidence="2">The sequence shown here is derived from an EMBL/GenBank/DDBJ whole genome shotgun (WGS) entry which is preliminary data.</text>
</comment>
<keyword evidence="3" id="KW-1185">Reference proteome</keyword>
<name>A0ABW4NZX0_9NOCA</name>
<evidence type="ECO:0000259" key="1">
    <source>
        <dbReference type="Pfam" id="PF07179"/>
    </source>
</evidence>
<proteinExistence type="predicted"/>
<dbReference type="RefSeq" id="WP_378484305.1">
    <property type="nucleotide sequence ID" value="NZ_JBHUFB010000008.1"/>
</dbReference>